<feature type="domain" description="ABC transmembrane type-1" evidence="8">
    <location>
        <begin position="115"/>
        <end position="331"/>
    </location>
</feature>
<keyword evidence="3" id="KW-1003">Cell membrane</keyword>
<evidence type="ECO:0000259" key="8">
    <source>
        <dbReference type="PROSITE" id="PS50928"/>
    </source>
</evidence>
<keyword evidence="5 7" id="KW-1133">Transmembrane helix</keyword>
<dbReference type="PROSITE" id="PS50928">
    <property type="entry name" value="ABC_TM1"/>
    <property type="match status" value="1"/>
</dbReference>
<evidence type="ECO:0000256" key="6">
    <source>
        <dbReference type="ARBA" id="ARBA00023136"/>
    </source>
</evidence>
<name>A0ABD6ATI8_9EURY</name>
<evidence type="ECO:0000256" key="3">
    <source>
        <dbReference type="ARBA" id="ARBA00022475"/>
    </source>
</evidence>
<evidence type="ECO:0000256" key="7">
    <source>
        <dbReference type="RuleBase" id="RU363032"/>
    </source>
</evidence>
<protein>
    <submittedName>
        <fullName evidence="9">ABC transporter permease</fullName>
    </submittedName>
</protein>
<keyword evidence="2 7" id="KW-0813">Transport</keyword>
<keyword evidence="10" id="KW-1185">Reference proteome</keyword>
<dbReference type="Gene3D" id="1.10.3720.10">
    <property type="entry name" value="MetI-like"/>
    <property type="match status" value="1"/>
</dbReference>
<dbReference type="SUPFAM" id="SSF161098">
    <property type="entry name" value="MetI-like"/>
    <property type="match status" value="1"/>
</dbReference>
<evidence type="ECO:0000313" key="10">
    <source>
        <dbReference type="Proteomes" id="UP001597187"/>
    </source>
</evidence>
<dbReference type="Pfam" id="PF00528">
    <property type="entry name" value="BPD_transp_1"/>
    <property type="match status" value="1"/>
</dbReference>
<feature type="transmembrane region" description="Helical" evidence="7">
    <location>
        <begin position="199"/>
        <end position="224"/>
    </location>
</feature>
<dbReference type="AlphaFoldDB" id="A0ABD6ATI8"/>
<reference evidence="9 10" key="1">
    <citation type="journal article" date="2019" name="Int. J. Syst. Evol. Microbiol.">
        <title>The Global Catalogue of Microorganisms (GCM) 10K type strain sequencing project: providing services to taxonomists for standard genome sequencing and annotation.</title>
        <authorList>
            <consortium name="The Broad Institute Genomics Platform"/>
            <consortium name="The Broad Institute Genome Sequencing Center for Infectious Disease"/>
            <person name="Wu L."/>
            <person name="Ma J."/>
        </authorList>
    </citation>
    <scope>NUCLEOTIDE SEQUENCE [LARGE SCALE GENOMIC DNA]</scope>
    <source>
        <strain evidence="9 10">CGMCC 1.12563</strain>
    </source>
</reference>
<organism evidence="9 10">
    <name type="scientific">Halomarina rubra</name>
    <dbReference type="NCBI Taxonomy" id="2071873"/>
    <lineage>
        <taxon>Archaea</taxon>
        <taxon>Methanobacteriati</taxon>
        <taxon>Methanobacteriota</taxon>
        <taxon>Stenosarchaea group</taxon>
        <taxon>Halobacteria</taxon>
        <taxon>Halobacteriales</taxon>
        <taxon>Natronomonadaceae</taxon>
        <taxon>Halomarina</taxon>
    </lineage>
</organism>
<proteinExistence type="inferred from homology"/>
<dbReference type="RefSeq" id="WP_250872895.1">
    <property type="nucleotide sequence ID" value="NZ_JALXFV010000003.1"/>
</dbReference>
<evidence type="ECO:0000256" key="1">
    <source>
        <dbReference type="ARBA" id="ARBA00004651"/>
    </source>
</evidence>
<dbReference type="GO" id="GO:0005886">
    <property type="term" value="C:plasma membrane"/>
    <property type="evidence" value="ECO:0007669"/>
    <property type="project" value="UniProtKB-SubCell"/>
</dbReference>
<comment type="subcellular location">
    <subcellularLocation>
        <location evidence="1 7">Cell membrane</location>
        <topology evidence="1 7">Multi-pass membrane protein</topology>
    </subcellularLocation>
</comment>
<comment type="caution">
    <text evidence="9">The sequence shown here is derived from an EMBL/GenBank/DDBJ whole genome shotgun (WGS) entry which is preliminary data.</text>
</comment>
<evidence type="ECO:0000313" key="9">
    <source>
        <dbReference type="EMBL" id="MFD1512919.1"/>
    </source>
</evidence>
<feature type="transmembrane region" description="Helical" evidence="7">
    <location>
        <begin position="312"/>
        <end position="338"/>
    </location>
</feature>
<dbReference type="PANTHER" id="PTHR43163">
    <property type="entry name" value="DIPEPTIDE TRANSPORT SYSTEM PERMEASE PROTEIN DPPB-RELATED"/>
    <property type="match status" value="1"/>
</dbReference>
<feature type="transmembrane region" description="Helical" evidence="7">
    <location>
        <begin position="266"/>
        <end position="292"/>
    </location>
</feature>
<evidence type="ECO:0000256" key="4">
    <source>
        <dbReference type="ARBA" id="ARBA00022692"/>
    </source>
</evidence>
<gene>
    <name evidence="9" type="ORF">ACFSBT_06450</name>
</gene>
<evidence type="ECO:0000256" key="2">
    <source>
        <dbReference type="ARBA" id="ARBA00022448"/>
    </source>
</evidence>
<dbReference type="PANTHER" id="PTHR43163:SF3">
    <property type="entry name" value="PEPTIDE ABC TRANSPORTER PERMEASE PROTEIN"/>
    <property type="match status" value="1"/>
</dbReference>
<evidence type="ECO:0000256" key="5">
    <source>
        <dbReference type="ARBA" id="ARBA00022989"/>
    </source>
</evidence>
<accession>A0ABD6ATI8</accession>
<sequence length="345" mass="36876">MARWLTALRHVAFAVVAALVVVSLAWLALNATRDPNVAEIRHFMAQGGASDAEIRRAVREYLERRGRFAPLHERYVAWLGDFLTLDWGTSYSLTTAGPNGGRVPLPVTDALANGLSNTLRYVVPSILLAVGIGVAVGTYTALVPDSRLGRVASMAAYFGSGVPNFYLAVVLPVLIAIPLDLLGSDVTRVVDGGRVHETVIEGAVGPFGINTTILPVFVLTLGLLGSQVRYARTEVLEYAQRDFARLVRAKGAGPVRLARHVLRNAALPLVALFSTEVVAVLVVDVFVLEYVFPVRGVGSMGVRAILDRDYPLFVGVTAVVVAAGVFGTLLQDLAALVLDPRVGEE</sequence>
<keyword evidence="6 7" id="KW-0472">Membrane</keyword>
<dbReference type="InterPro" id="IPR000515">
    <property type="entry name" value="MetI-like"/>
</dbReference>
<dbReference type="EMBL" id="JBHUDC010000003">
    <property type="protein sequence ID" value="MFD1512919.1"/>
    <property type="molecule type" value="Genomic_DNA"/>
</dbReference>
<dbReference type="Proteomes" id="UP001597187">
    <property type="component" value="Unassembled WGS sequence"/>
</dbReference>
<feature type="transmembrane region" description="Helical" evidence="7">
    <location>
        <begin position="121"/>
        <end position="142"/>
    </location>
</feature>
<dbReference type="CDD" id="cd06261">
    <property type="entry name" value="TM_PBP2"/>
    <property type="match status" value="1"/>
</dbReference>
<comment type="similarity">
    <text evidence="7">Belongs to the binding-protein-dependent transport system permease family.</text>
</comment>
<feature type="transmembrane region" description="Helical" evidence="7">
    <location>
        <begin position="7"/>
        <end position="29"/>
    </location>
</feature>
<feature type="transmembrane region" description="Helical" evidence="7">
    <location>
        <begin position="154"/>
        <end position="179"/>
    </location>
</feature>
<keyword evidence="4 7" id="KW-0812">Transmembrane</keyword>
<dbReference type="InterPro" id="IPR035906">
    <property type="entry name" value="MetI-like_sf"/>
</dbReference>